<keyword evidence="11" id="KW-0443">Lipid metabolism</keyword>
<dbReference type="GO" id="GO:0005576">
    <property type="term" value="C:extracellular region"/>
    <property type="evidence" value="ECO:0007669"/>
    <property type="project" value="UniProtKB-SubCell"/>
</dbReference>
<proteinExistence type="predicted"/>
<evidence type="ECO:0000256" key="6">
    <source>
        <dbReference type="ARBA" id="ARBA00022525"/>
    </source>
</evidence>
<evidence type="ECO:0000256" key="3">
    <source>
        <dbReference type="ARBA" id="ARBA00004651"/>
    </source>
</evidence>
<dbReference type="Pfam" id="PF13091">
    <property type="entry name" value="PLDc_2"/>
    <property type="match status" value="2"/>
</dbReference>
<dbReference type="PANTHER" id="PTHR21248">
    <property type="entry name" value="CARDIOLIPIN SYNTHASE"/>
    <property type="match status" value="1"/>
</dbReference>
<dbReference type="InterPro" id="IPR027379">
    <property type="entry name" value="CLS_N"/>
</dbReference>
<evidence type="ECO:0000256" key="5">
    <source>
        <dbReference type="ARBA" id="ARBA00022516"/>
    </source>
</evidence>
<dbReference type="CDD" id="cd09158">
    <property type="entry name" value="PLDc_EcCLS_like_2"/>
    <property type="match status" value="1"/>
</dbReference>
<dbReference type="GO" id="GO:0005886">
    <property type="term" value="C:plasma membrane"/>
    <property type="evidence" value="ECO:0007669"/>
    <property type="project" value="UniProtKB-SubCell"/>
</dbReference>
<keyword evidence="14" id="KW-1208">Phospholipid metabolism</keyword>
<dbReference type="SMART" id="SM00155">
    <property type="entry name" value="PLDc"/>
    <property type="match status" value="2"/>
</dbReference>
<keyword evidence="4" id="KW-1003">Cell membrane</keyword>
<dbReference type="RefSeq" id="WP_128094757.1">
    <property type="nucleotide sequence ID" value="NZ_JBHEEN010000007.1"/>
</dbReference>
<evidence type="ECO:0000256" key="1">
    <source>
        <dbReference type="ARBA" id="ARBA00003145"/>
    </source>
</evidence>
<evidence type="ECO:0000256" key="13">
    <source>
        <dbReference type="ARBA" id="ARBA00023209"/>
    </source>
</evidence>
<feature type="transmembrane region" description="Helical" evidence="16">
    <location>
        <begin position="32"/>
        <end position="50"/>
    </location>
</feature>
<keyword evidence="9" id="KW-0677">Repeat</keyword>
<keyword evidence="12 16" id="KW-0472">Membrane</keyword>
<feature type="domain" description="PLD phosphodiesterase" evidence="17">
    <location>
        <begin position="212"/>
        <end position="239"/>
    </location>
</feature>
<dbReference type="AlphaFoldDB" id="A0A643EWR1"/>
<dbReference type="Gene3D" id="3.30.870.10">
    <property type="entry name" value="Endonuclease Chain A"/>
    <property type="match status" value="2"/>
</dbReference>
<keyword evidence="5" id="KW-0444">Lipid biosynthesis</keyword>
<evidence type="ECO:0000256" key="9">
    <source>
        <dbReference type="ARBA" id="ARBA00022737"/>
    </source>
</evidence>
<dbReference type="PROSITE" id="PS50035">
    <property type="entry name" value="PLD"/>
    <property type="match status" value="2"/>
</dbReference>
<dbReference type="InterPro" id="IPR001736">
    <property type="entry name" value="PLipase_D/transphosphatidylase"/>
</dbReference>
<evidence type="ECO:0000256" key="16">
    <source>
        <dbReference type="SAM" id="Phobius"/>
    </source>
</evidence>
<comment type="subcellular location">
    <subcellularLocation>
        <location evidence="3">Cell membrane</location>
        <topology evidence="3">Multi-pass membrane protein</topology>
    </subcellularLocation>
    <subcellularLocation>
        <location evidence="2">Secreted</location>
    </subcellularLocation>
</comment>
<organism evidence="18">
    <name type="scientific">Brucella pituitosa</name>
    <dbReference type="NCBI Taxonomy" id="571256"/>
    <lineage>
        <taxon>Bacteria</taxon>
        <taxon>Pseudomonadati</taxon>
        <taxon>Pseudomonadota</taxon>
        <taxon>Alphaproteobacteria</taxon>
        <taxon>Hyphomicrobiales</taxon>
        <taxon>Brucellaceae</taxon>
        <taxon>Brucella/Ochrobactrum group</taxon>
        <taxon>Brucella</taxon>
    </lineage>
</organism>
<keyword evidence="7" id="KW-0808">Transferase</keyword>
<dbReference type="CDD" id="cd09152">
    <property type="entry name" value="PLDc_EcCLS_like_1"/>
    <property type="match status" value="1"/>
</dbReference>
<gene>
    <name evidence="18" type="primary">cls</name>
    <name evidence="18" type="ORF">F7Q93_16105</name>
</gene>
<evidence type="ECO:0000256" key="2">
    <source>
        <dbReference type="ARBA" id="ARBA00004613"/>
    </source>
</evidence>
<feature type="domain" description="PLD phosphodiesterase" evidence="17">
    <location>
        <begin position="388"/>
        <end position="415"/>
    </location>
</feature>
<evidence type="ECO:0000256" key="10">
    <source>
        <dbReference type="ARBA" id="ARBA00022989"/>
    </source>
</evidence>
<comment type="caution">
    <text evidence="18">The sequence shown here is derived from an EMBL/GenBank/DDBJ whole genome shotgun (WGS) entry which is preliminary data.</text>
</comment>
<evidence type="ECO:0000256" key="8">
    <source>
        <dbReference type="ARBA" id="ARBA00022692"/>
    </source>
</evidence>
<evidence type="ECO:0000259" key="17">
    <source>
        <dbReference type="PROSITE" id="PS50035"/>
    </source>
</evidence>
<evidence type="ECO:0000256" key="15">
    <source>
        <dbReference type="NCBIfam" id="TIGR04265"/>
    </source>
</evidence>
<keyword evidence="10 16" id="KW-1133">Transmembrane helix</keyword>
<dbReference type="GO" id="GO:0008808">
    <property type="term" value="F:cardiolipin synthase activity"/>
    <property type="evidence" value="ECO:0007669"/>
    <property type="project" value="UniProtKB-UniRule"/>
</dbReference>
<dbReference type="EMBL" id="VZPE01000007">
    <property type="protein sequence ID" value="KAB0569277.1"/>
    <property type="molecule type" value="Genomic_DNA"/>
</dbReference>
<dbReference type="Pfam" id="PF13396">
    <property type="entry name" value="PLDc_N"/>
    <property type="match status" value="1"/>
</dbReference>
<evidence type="ECO:0000313" key="18">
    <source>
        <dbReference type="EMBL" id="KAB0569277.1"/>
    </source>
</evidence>
<dbReference type="InterPro" id="IPR025202">
    <property type="entry name" value="PLD-like_dom"/>
</dbReference>
<dbReference type="SUPFAM" id="SSF56024">
    <property type="entry name" value="Phospholipase D/nuclease"/>
    <property type="match status" value="2"/>
</dbReference>
<dbReference type="GO" id="GO:0032049">
    <property type="term" value="P:cardiolipin biosynthetic process"/>
    <property type="evidence" value="ECO:0007669"/>
    <property type="project" value="UniProtKB-UniRule"/>
</dbReference>
<sequence>MFLLLLHLAIVVPCSLHILLRKHRQPESRVAWLLLVFSFPYVGALIYLLVGRTSIGHGRIAELKQVLTLLPRPECALRTAMIRGSDKNCRYTGLFSTGTSISGYLPVNGNHAKLMADSNSTIDHMIADIDCATDTVHLLFYIWLNDNNGTKMAEALKRAAARGVVCRAMVDNIGSRAFIRSHLWKELADAGVHTLTALGHGAPWRGVFNGRIDLRNHRKILVIDNRITYCGSQNCADPAFYPKAKYGPWVDAVFRFEGPVVRQNQHLFASDWMAGGGDDLSDILRSPLPVTRPGFTAQAIGTGPTFRSSAMSEMFEALINAAQSELCITTPYYVPNPSLQAALCASANRGVATSIILPARNDDFAVQATSRSYYEELILAGVRIHEFIPGLLHTKSITLDNEISLIGSANMDRRSFDLNYENNILLHDKAITLQMRERQQYYIDNSRVITLDDVRSWSVSRRLLNNTVAIVSPLI</sequence>
<keyword evidence="13" id="KW-0594">Phospholipid biosynthesis</keyword>
<dbReference type="PANTHER" id="PTHR21248:SF22">
    <property type="entry name" value="PHOSPHOLIPASE D"/>
    <property type="match status" value="1"/>
</dbReference>
<protein>
    <recommendedName>
        <fullName evidence="15">Cardiolipin synthase</fullName>
        <ecNumber evidence="15">2.7.8.-</ecNumber>
    </recommendedName>
</protein>
<dbReference type="EC" id="2.7.8.-" evidence="15"/>
<keyword evidence="8 16" id="KW-0812">Transmembrane</keyword>
<evidence type="ECO:0000256" key="14">
    <source>
        <dbReference type="ARBA" id="ARBA00023264"/>
    </source>
</evidence>
<evidence type="ECO:0000256" key="12">
    <source>
        <dbReference type="ARBA" id="ARBA00023136"/>
    </source>
</evidence>
<dbReference type="NCBIfam" id="TIGR04265">
    <property type="entry name" value="bac_cardiolipin"/>
    <property type="match status" value="1"/>
</dbReference>
<name>A0A643EWR1_9HYPH</name>
<evidence type="ECO:0000256" key="4">
    <source>
        <dbReference type="ARBA" id="ARBA00022475"/>
    </source>
</evidence>
<dbReference type="InterPro" id="IPR022924">
    <property type="entry name" value="Cardiolipin_synthase"/>
</dbReference>
<comment type="function">
    <text evidence="1">Could be a virulence factor.</text>
</comment>
<keyword evidence="6" id="KW-0964">Secreted</keyword>
<evidence type="ECO:0000256" key="7">
    <source>
        <dbReference type="ARBA" id="ARBA00022679"/>
    </source>
</evidence>
<reference evidence="18" key="1">
    <citation type="submission" date="2019-09" db="EMBL/GenBank/DDBJ databases">
        <title>Draft genome sequences of 48 bacterial type strains from the CCUG.</title>
        <authorList>
            <person name="Tunovic T."/>
            <person name="Pineiro-Iglesias B."/>
            <person name="Unosson C."/>
            <person name="Inganas E."/>
            <person name="Ohlen M."/>
            <person name="Cardew S."/>
            <person name="Jensie-Markopoulos S."/>
            <person name="Salva-Serra F."/>
            <person name="Jaen-Luchoro D."/>
            <person name="Karlsson R."/>
            <person name="Svensson-Stadler L."/>
            <person name="Chun J."/>
            <person name="Moore E."/>
        </authorList>
    </citation>
    <scope>NUCLEOTIDE SEQUENCE</scope>
    <source>
        <strain evidence="18">CCUG 50899</strain>
    </source>
</reference>
<accession>A0A643EWR1</accession>
<evidence type="ECO:0000256" key="11">
    <source>
        <dbReference type="ARBA" id="ARBA00023098"/>
    </source>
</evidence>